<accession>C1DXH2</accession>
<dbReference type="Pfam" id="PF02472">
    <property type="entry name" value="ExbD"/>
    <property type="match status" value="1"/>
</dbReference>
<dbReference type="GO" id="GO:0005886">
    <property type="term" value="C:plasma membrane"/>
    <property type="evidence" value="ECO:0007669"/>
    <property type="project" value="UniProtKB-SubCell"/>
</dbReference>
<dbReference type="GO" id="GO:0022857">
    <property type="term" value="F:transmembrane transporter activity"/>
    <property type="evidence" value="ECO:0007669"/>
    <property type="project" value="InterPro"/>
</dbReference>
<dbReference type="EMBL" id="CP001229">
    <property type="protein sequence ID" value="ACN98434.1"/>
    <property type="molecule type" value="Genomic_DNA"/>
</dbReference>
<feature type="coiled-coil region" evidence="8">
    <location>
        <begin position="77"/>
        <end position="104"/>
    </location>
</feature>
<dbReference type="HOGENOM" id="CLU_085305_2_0_0"/>
<evidence type="ECO:0000256" key="1">
    <source>
        <dbReference type="ARBA" id="ARBA00004162"/>
    </source>
</evidence>
<dbReference type="Proteomes" id="UP000001369">
    <property type="component" value="Chromosome"/>
</dbReference>
<dbReference type="STRING" id="204536.SULAZ_0087"/>
<dbReference type="OrthoDB" id="14324at2"/>
<dbReference type="Gene3D" id="3.30.420.270">
    <property type="match status" value="1"/>
</dbReference>
<evidence type="ECO:0000256" key="6">
    <source>
        <dbReference type="ARBA" id="ARBA00023136"/>
    </source>
</evidence>
<evidence type="ECO:0000256" key="7">
    <source>
        <dbReference type="RuleBase" id="RU003879"/>
    </source>
</evidence>
<keyword evidence="3" id="KW-1003">Cell membrane</keyword>
<keyword evidence="7" id="KW-0653">Protein transport</keyword>
<organism evidence="10 11">
    <name type="scientific">Sulfurihydrogenibium azorense (strain DSM 15241 / OCM 825 / Az-Fu1)</name>
    <dbReference type="NCBI Taxonomy" id="204536"/>
    <lineage>
        <taxon>Bacteria</taxon>
        <taxon>Pseudomonadati</taxon>
        <taxon>Aquificota</taxon>
        <taxon>Aquificia</taxon>
        <taxon>Aquificales</taxon>
        <taxon>Hydrogenothermaceae</taxon>
        <taxon>Sulfurihydrogenibium</taxon>
    </lineage>
</organism>
<dbReference type="PANTHER" id="PTHR30558">
    <property type="entry name" value="EXBD MEMBRANE COMPONENT OF PMF-DRIVEN MACROMOLECULE IMPORT SYSTEM"/>
    <property type="match status" value="1"/>
</dbReference>
<evidence type="ECO:0000256" key="3">
    <source>
        <dbReference type="ARBA" id="ARBA00022475"/>
    </source>
</evidence>
<evidence type="ECO:0000256" key="5">
    <source>
        <dbReference type="ARBA" id="ARBA00022989"/>
    </source>
</evidence>
<name>C1DXH2_SULAA</name>
<protein>
    <submittedName>
        <fullName evidence="10">Biopolymer transport protein ExbD/TolR</fullName>
    </submittedName>
</protein>
<evidence type="ECO:0000256" key="4">
    <source>
        <dbReference type="ARBA" id="ARBA00022692"/>
    </source>
</evidence>
<comment type="subcellular location">
    <subcellularLocation>
        <location evidence="1">Cell membrane</location>
        <topology evidence="1">Single-pass membrane protein</topology>
    </subcellularLocation>
    <subcellularLocation>
        <location evidence="7">Cell membrane</location>
        <topology evidence="7">Single-pass type II membrane protein</topology>
    </subcellularLocation>
</comment>
<feature type="transmembrane region" description="Helical" evidence="9">
    <location>
        <begin position="16"/>
        <end position="38"/>
    </location>
</feature>
<keyword evidence="4 7" id="KW-0812">Transmembrane</keyword>
<sequence length="140" mass="16021">MKITDENDREISEINMIPLVDIVLVILIIFMATATFMVEGKIPLDLPKAKTGEPSKQLQKRIEITIKKDGVYFQDKKVDLDQLKSILETEKQNVENQVVALRSERDVPFQDVVSVIDVCRQVGLEKYVIETRKECCNKSP</sequence>
<dbReference type="InterPro" id="IPR003400">
    <property type="entry name" value="ExbD"/>
</dbReference>
<dbReference type="PANTHER" id="PTHR30558:SF7">
    <property type="entry name" value="TOL-PAL SYSTEM PROTEIN TOLR"/>
    <property type="match status" value="1"/>
</dbReference>
<evidence type="ECO:0000256" key="2">
    <source>
        <dbReference type="ARBA" id="ARBA00005811"/>
    </source>
</evidence>
<dbReference type="eggNOG" id="COG0848">
    <property type="taxonomic scope" value="Bacteria"/>
</dbReference>
<proteinExistence type="inferred from homology"/>
<evidence type="ECO:0000256" key="8">
    <source>
        <dbReference type="SAM" id="Coils"/>
    </source>
</evidence>
<keyword evidence="5 9" id="KW-1133">Transmembrane helix</keyword>
<dbReference type="KEGG" id="saf:SULAZ_0087"/>
<dbReference type="RefSeq" id="WP_012673759.1">
    <property type="nucleotide sequence ID" value="NC_012438.1"/>
</dbReference>
<comment type="similarity">
    <text evidence="2 7">Belongs to the ExbD/TolR family.</text>
</comment>
<gene>
    <name evidence="10" type="ordered locus">SULAZ_0087</name>
</gene>
<keyword evidence="6 9" id="KW-0472">Membrane</keyword>
<dbReference type="AlphaFoldDB" id="C1DXH2"/>
<evidence type="ECO:0000256" key="9">
    <source>
        <dbReference type="SAM" id="Phobius"/>
    </source>
</evidence>
<evidence type="ECO:0000313" key="11">
    <source>
        <dbReference type="Proteomes" id="UP000001369"/>
    </source>
</evidence>
<evidence type="ECO:0000313" key="10">
    <source>
        <dbReference type="EMBL" id="ACN98434.1"/>
    </source>
</evidence>
<keyword evidence="11" id="KW-1185">Reference proteome</keyword>
<reference evidence="10 11" key="1">
    <citation type="journal article" date="2009" name="J. Bacteriol.">
        <title>Complete and draft genome sequences of six members of the Aquificales.</title>
        <authorList>
            <person name="Reysenbach A.L."/>
            <person name="Hamamura N."/>
            <person name="Podar M."/>
            <person name="Griffiths E."/>
            <person name="Ferreira S."/>
            <person name="Hochstein R."/>
            <person name="Heidelberg J."/>
            <person name="Johnson J."/>
            <person name="Mead D."/>
            <person name="Pohorille A."/>
            <person name="Sarmiento M."/>
            <person name="Schweighofer K."/>
            <person name="Seshadri R."/>
            <person name="Voytek M.A."/>
        </authorList>
    </citation>
    <scope>NUCLEOTIDE SEQUENCE [LARGE SCALE GENOMIC DNA]</scope>
    <source>
        <strain evidence="11">Az-Fu1 / DSM 15241 / OCM 825</strain>
    </source>
</reference>
<keyword evidence="8" id="KW-0175">Coiled coil</keyword>
<dbReference type="GO" id="GO:0015031">
    <property type="term" value="P:protein transport"/>
    <property type="evidence" value="ECO:0007669"/>
    <property type="project" value="UniProtKB-KW"/>
</dbReference>
<keyword evidence="7" id="KW-0813">Transport</keyword>